<feature type="domain" description="ISXO2-like transposase" evidence="2">
    <location>
        <begin position="140"/>
        <end position="288"/>
    </location>
</feature>
<accession>A0ABS8ATV2</accession>
<comment type="caution">
    <text evidence="3">The sequence shown here is derived from an EMBL/GenBank/DDBJ whole genome shotgun (WGS) entry which is preliminary data.</text>
</comment>
<organism evidence="3 4">
    <name type="scientific">Hymenobacter lucidus</name>
    <dbReference type="NCBI Taxonomy" id="2880930"/>
    <lineage>
        <taxon>Bacteria</taxon>
        <taxon>Pseudomonadati</taxon>
        <taxon>Bacteroidota</taxon>
        <taxon>Cytophagia</taxon>
        <taxon>Cytophagales</taxon>
        <taxon>Hymenobacteraceae</taxon>
        <taxon>Hymenobacter</taxon>
    </lineage>
</organism>
<evidence type="ECO:0000256" key="1">
    <source>
        <dbReference type="SAM" id="MobiDB-lite"/>
    </source>
</evidence>
<protein>
    <submittedName>
        <fullName evidence="3">IS1595 family transposase</fullName>
    </submittedName>
</protein>
<gene>
    <name evidence="3" type="ORF">LGH74_15550</name>
</gene>
<evidence type="ECO:0000259" key="2">
    <source>
        <dbReference type="SMART" id="SM01126"/>
    </source>
</evidence>
<evidence type="ECO:0000313" key="3">
    <source>
        <dbReference type="EMBL" id="MCB2409408.1"/>
    </source>
</evidence>
<dbReference type="InterPro" id="IPR024445">
    <property type="entry name" value="Tnp_ISXO2-like"/>
</dbReference>
<proteinExistence type="predicted"/>
<dbReference type="InterPro" id="IPR053164">
    <property type="entry name" value="IS1016-like_transposase"/>
</dbReference>
<feature type="region of interest" description="Disordered" evidence="1">
    <location>
        <begin position="155"/>
        <end position="176"/>
    </location>
</feature>
<dbReference type="EMBL" id="JAJADR010000004">
    <property type="protein sequence ID" value="MCB2409408.1"/>
    <property type="molecule type" value="Genomic_DNA"/>
</dbReference>
<dbReference type="SMART" id="SM01126">
    <property type="entry name" value="DDE_Tnp_IS1595"/>
    <property type="match status" value="1"/>
</dbReference>
<name>A0ABS8ATV2_9BACT</name>
<sequence length="318" mass="36291">MSVYLHQITTGAMLPHFKSLLDLVKAFPTDEACLLHLEALRWNGTPVSPFDPTSRVYKCAGHRYKCKNTGKYFNVKVGTIFEDTKIPLQKWFMALYIFSSHKKGISSHQLARDIDVTQKSAWFLLHRLRYAFEHPNFKATLSGTVEVDETYYGGVEGNKHESRKTPGTQGRSTKTKKPIMGAIERNGNIVAAVVEDTKTGIVQSFVESTVAEGTVVMTDEYASYRGVAKVYEHQIVRHSAKQYVDGLAHTNSIECFWSHFKRGIEGIYHWVSFEHLQAYVNEFTLRYNTRRFHTADRFNLILGNIAGRLTYNTLISHE</sequence>
<dbReference type="PANTHER" id="PTHR47163">
    <property type="entry name" value="DDE_TNP_IS1595 DOMAIN-CONTAINING PROTEIN"/>
    <property type="match status" value="1"/>
</dbReference>
<dbReference type="Pfam" id="PF12762">
    <property type="entry name" value="DDE_Tnp_IS1595"/>
    <property type="match status" value="1"/>
</dbReference>
<keyword evidence="4" id="KW-1185">Reference proteome</keyword>
<dbReference type="Proteomes" id="UP001165296">
    <property type="component" value="Unassembled WGS sequence"/>
</dbReference>
<reference evidence="3" key="1">
    <citation type="submission" date="2021-10" db="EMBL/GenBank/DDBJ databases">
        <authorList>
            <person name="Dean J.D."/>
            <person name="Kim M.K."/>
            <person name="Newey C.N."/>
            <person name="Stoker T.S."/>
            <person name="Thompson D.W."/>
            <person name="Grose J.H."/>
        </authorList>
    </citation>
    <scope>NUCLEOTIDE SEQUENCE</scope>
    <source>
        <strain evidence="3">BT178</strain>
    </source>
</reference>
<dbReference type="PANTHER" id="PTHR47163:SF2">
    <property type="entry name" value="SI:DKEY-17M8.2"/>
    <property type="match status" value="1"/>
</dbReference>
<dbReference type="NCBIfam" id="NF033547">
    <property type="entry name" value="transpos_IS1595"/>
    <property type="match status" value="1"/>
</dbReference>
<evidence type="ECO:0000313" key="4">
    <source>
        <dbReference type="Proteomes" id="UP001165296"/>
    </source>
</evidence>